<keyword evidence="8" id="KW-1185">Reference proteome</keyword>
<evidence type="ECO:0000313" key="8">
    <source>
        <dbReference type="Proteomes" id="UP000198553"/>
    </source>
</evidence>
<proteinExistence type="predicted"/>
<evidence type="ECO:0000256" key="1">
    <source>
        <dbReference type="ARBA" id="ARBA00004141"/>
    </source>
</evidence>
<dbReference type="GO" id="GO:0016020">
    <property type="term" value="C:membrane"/>
    <property type="evidence" value="ECO:0007669"/>
    <property type="project" value="UniProtKB-SubCell"/>
</dbReference>
<evidence type="ECO:0000256" key="4">
    <source>
        <dbReference type="ARBA" id="ARBA00023136"/>
    </source>
</evidence>
<feature type="transmembrane region" description="Helical" evidence="5">
    <location>
        <begin position="9"/>
        <end position="27"/>
    </location>
</feature>
<organism evidence="7 8">
    <name type="scientific">Mesobacillus persicus</name>
    <dbReference type="NCBI Taxonomy" id="930146"/>
    <lineage>
        <taxon>Bacteria</taxon>
        <taxon>Bacillati</taxon>
        <taxon>Bacillota</taxon>
        <taxon>Bacilli</taxon>
        <taxon>Bacillales</taxon>
        <taxon>Bacillaceae</taxon>
        <taxon>Mesobacillus</taxon>
    </lineage>
</organism>
<feature type="transmembrane region" description="Helical" evidence="5">
    <location>
        <begin position="401"/>
        <end position="425"/>
    </location>
</feature>
<feature type="domain" description="O-antigen ligase-related" evidence="6">
    <location>
        <begin position="264"/>
        <end position="413"/>
    </location>
</feature>
<dbReference type="Pfam" id="PF04932">
    <property type="entry name" value="Wzy_C"/>
    <property type="match status" value="1"/>
</dbReference>
<feature type="transmembrane region" description="Helical" evidence="5">
    <location>
        <begin position="186"/>
        <end position="203"/>
    </location>
</feature>
<feature type="transmembrane region" description="Helical" evidence="5">
    <location>
        <begin position="157"/>
        <end position="174"/>
    </location>
</feature>
<evidence type="ECO:0000313" key="7">
    <source>
        <dbReference type="EMBL" id="SEM65445.1"/>
    </source>
</evidence>
<dbReference type="InterPro" id="IPR007016">
    <property type="entry name" value="O-antigen_ligase-rel_domated"/>
</dbReference>
<dbReference type="PANTHER" id="PTHR37422">
    <property type="entry name" value="TEICHURONIC ACID BIOSYNTHESIS PROTEIN TUAE"/>
    <property type="match status" value="1"/>
</dbReference>
<dbReference type="STRING" id="930146.SAMN05192533_104238"/>
<keyword evidence="4 5" id="KW-0472">Membrane</keyword>
<keyword evidence="2 5" id="KW-0812">Transmembrane</keyword>
<sequence>MQNKFGYKPINQVIAAFLISITTGWLITYELTNADPVDLILSVIVFLVVMVSAIWITRFFLKKYPLSKLIIYAFIISSFLGSGILSLKVGPVSLFPYRVLLPLAMLIFLFRWVKSKRISIYGSEPLKPILGFVFFWIAFALLSLTWAESFTDGVKDIIFLISGVFFIFLFVYLFQKQNDYMNLDYIWLLVLTFMVILGFWNHFSLQHLPVSRLYDAAAYVRHRPTAVFTNENDYASYLALSFFFALGVLHRSKYIIIKFFSGFLLISCLYQILVSSSRANLLALLIGGAIWFLFFTSKREKRFLLFFGGFSFIIASLLFPDRILSAYSEVISQFSSFFVPADYADASNDIRINLLKNTLLFIANSVGMGIGAGNVESYIEKYALFPTAGTLNVHNWWAEVFLHYGFFVFVGYLLVYLWLMVKLYRIFKESITWEDKLIAQSLCTSLVAFSVASISPSSLMTLNYAWILFALAIAFINYWMKKNLLDKK</sequence>
<feature type="transmembrane region" description="Helical" evidence="5">
    <location>
        <begin position="125"/>
        <end position="145"/>
    </location>
</feature>
<keyword evidence="3 5" id="KW-1133">Transmembrane helix</keyword>
<evidence type="ECO:0000256" key="5">
    <source>
        <dbReference type="SAM" id="Phobius"/>
    </source>
</evidence>
<evidence type="ECO:0000259" key="6">
    <source>
        <dbReference type="Pfam" id="PF04932"/>
    </source>
</evidence>
<feature type="transmembrane region" description="Helical" evidence="5">
    <location>
        <begin position="95"/>
        <end position="113"/>
    </location>
</feature>
<reference evidence="8" key="1">
    <citation type="submission" date="2016-10" db="EMBL/GenBank/DDBJ databases">
        <authorList>
            <person name="Varghese N."/>
            <person name="Submissions S."/>
        </authorList>
    </citation>
    <scope>NUCLEOTIDE SEQUENCE [LARGE SCALE GENOMIC DNA]</scope>
    <source>
        <strain evidence="8">B48,IBRC-M 10115,DSM 25386,CECT 8001</strain>
    </source>
</reference>
<dbReference type="EMBL" id="FOBW01000004">
    <property type="protein sequence ID" value="SEM65445.1"/>
    <property type="molecule type" value="Genomic_DNA"/>
</dbReference>
<feature type="transmembrane region" description="Helical" evidence="5">
    <location>
        <begin position="39"/>
        <end position="57"/>
    </location>
</feature>
<gene>
    <name evidence="7" type="ORF">SAMN05192533_104238</name>
</gene>
<dbReference type="AlphaFoldDB" id="A0A1H8A3X8"/>
<protein>
    <submittedName>
        <fullName evidence="7">Teichuronic acid biosynthesis protein TuaE</fullName>
    </submittedName>
</protein>
<dbReference type="InterPro" id="IPR051533">
    <property type="entry name" value="WaaL-like"/>
</dbReference>
<dbReference type="Proteomes" id="UP000198553">
    <property type="component" value="Unassembled WGS sequence"/>
</dbReference>
<accession>A0A1H8A3X8</accession>
<feature type="transmembrane region" description="Helical" evidence="5">
    <location>
        <begin position="279"/>
        <end position="296"/>
    </location>
</feature>
<feature type="transmembrane region" description="Helical" evidence="5">
    <location>
        <begin position="461"/>
        <end position="480"/>
    </location>
</feature>
<feature type="transmembrane region" description="Helical" evidence="5">
    <location>
        <begin position="303"/>
        <end position="319"/>
    </location>
</feature>
<comment type="subcellular location">
    <subcellularLocation>
        <location evidence="1">Membrane</location>
        <topology evidence="1">Multi-pass membrane protein</topology>
    </subcellularLocation>
</comment>
<evidence type="ECO:0000256" key="2">
    <source>
        <dbReference type="ARBA" id="ARBA00022692"/>
    </source>
</evidence>
<dbReference type="OrthoDB" id="9255580at2"/>
<feature type="transmembrane region" description="Helical" evidence="5">
    <location>
        <begin position="234"/>
        <end position="250"/>
    </location>
</feature>
<name>A0A1H8A3X8_9BACI</name>
<evidence type="ECO:0000256" key="3">
    <source>
        <dbReference type="ARBA" id="ARBA00022989"/>
    </source>
</evidence>
<feature type="transmembrane region" description="Helical" evidence="5">
    <location>
        <begin position="255"/>
        <end position="273"/>
    </location>
</feature>
<dbReference type="PANTHER" id="PTHR37422:SF23">
    <property type="entry name" value="TEICHURONIC ACID BIOSYNTHESIS PROTEIN TUAE"/>
    <property type="match status" value="1"/>
</dbReference>
<feature type="transmembrane region" description="Helical" evidence="5">
    <location>
        <begin position="69"/>
        <end position="89"/>
    </location>
</feature>
<feature type="transmembrane region" description="Helical" evidence="5">
    <location>
        <begin position="437"/>
        <end position="455"/>
    </location>
</feature>